<evidence type="ECO:0000256" key="1">
    <source>
        <dbReference type="SAM" id="Phobius"/>
    </source>
</evidence>
<protein>
    <submittedName>
        <fullName evidence="2">Uncharacterized protein</fullName>
    </submittedName>
</protein>
<keyword evidence="1" id="KW-0812">Transmembrane</keyword>
<reference evidence="3" key="1">
    <citation type="journal article" date="2019" name="Int. J. Syst. Evol. Microbiol.">
        <title>The Global Catalogue of Microorganisms (GCM) 10K type strain sequencing project: providing services to taxonomists for standard genome sequencing and annotation.</title>
        <authorList>
            <consortium name="The Broad Institute Genomics Platform"/>
            <consortium name="The Broad Institute Genome Sequencing Center for Infectious Disease"/>
            <person name="Wu L."/>
            <person name="Ma J."/>
        </authorList>
    </citation>
    <scope>NUCLEOTIDE SEQUENCE [LARGE SCALE GENOMIC DNA]</scope>
    <source>
        <strain evidence="3">JCM 16013</strain>
    </source>
</reference>
<evidence type="ECO:0000313" key="2">
    <source>
        <dbReference type="EMBL" id="GAA1978919.1"/>
    </source>
</evidence>
<accession>A0ABP5DEV9</accession>
<keyword evidence="1" id="KW-1133">Transmembrane helix</keyword>
<comment type="caution">
    <text evidence="2">The sequence shown here is derived from an EMBL/GenBank/DDBJ whole genome shotgun (WGS) entry which is preliminary data.</text>
</comment>
<feature type="transmembrane region" description="Helical" evidence="1">
    <location>
        <begin position="40"/>
        <end position="61"/>
    </location>
</feature>
<sequence>MVQGLSRRKLPRWLLLLKTWGVPTGFICAAIGTATSAVEVFYTGAGLFLVAVIVRLVNICLRNEPLIPVNERRRKRWPNISKY</sequence>
<name>A0ABP5DEV9_9ACTN</name>
<organism evidence="2 3">
    <name type="scientific">Catenulispora subtropica</name>
    <dbReference type="NCBI Taxonomy" id="450798"/>
    <lineage>
        <taxon>Bacteria</taxon>
        <taxon>Bacillati</taxon>
        <taxon>Actinomycetota</taxon>
        <taxon>Actinomycetes</taxon>
        <taxon>Catenulisporales</taxon>
        <taxon>Catenulisporaceae</taxon>
        <taxon>Catenulispora</taxon>
    </lineage>
</organism>
<evidence type="ECO:0000313" key="3">
    <source>
        <dbReference type="Proteomes" id="UP001499854"/>
    </source>
</evidence>
<keyword evidence="3" id="KW-1185">Reference proteome</keyword>
<gene>
    <name evidence="2" type="ORF">GCM10009838_44800</name>
</gene>
<dbReference type="EMBL" id="BAAAQM010000025">
    <property type="protein sequence ID" value="GAA1978919.1"/>
    <property type="molecule type" value="Genomic_DNA"/>
</dbReference>
<proteinExistence type="predicted"/>
<dbReference type="Proteomes" id="UP001499854">
    <property type="component" value="Unassembled WGS sequence"/>
</dbReference>
<feature type="transmembrane region" description="Helical" evidence="1">
    <location>
        <begin position="12"/>
        <end position="34"/>
    </location>
</feature>
<keyword evidence="1" id="KW-0472">Membrane</keyword>